<dbReference type="PANTHER" id="PTHR44591:SF3">
    <property type="entry name" value="RESPONSE REGULATORY DOMAIN-CONTAINING PROTEIN"/>
    <property type="match status" value="1"/>
</dbReference>
<reference evidence="4" key="1">
    <citation type="submission" date="2023-03" db="EMBL/GenBank/DDBJ databases">
        <title>MT1 and MT2 Draft Genomes of Novel Species.</title>
        <authorList>
            <person name="Venkateswaran K."/>
        </authorList>
    </citation>
    <scope>NUCLEOTIDE SEQUENCE</scope>
    <source>
        <strain evidence="4">F6_8S_P_1A</strain>
    </source>
</reference>
<dbReference type="InterPro" id="IPR001789">
    <property type="entry name" value="Sig_transdc_resp-reg_receiver"/>
</dbReference>
<protein>
    <submittedName>
        <fullName evidence="4">Response regulator</fullName>
    </submittedName>
</protein>
<evidence type="ECO:0000313" key="4">
    <source>
        <dbReference type="EMBL" id="MDN4596648.1"/>
    </source>
</evidence>
<evidence type="ECO:0000256" key="1">
    <source>
        <dbReference type="ARBA" id="ARBA00022553"/>
    </source>
</evidence>
<dbReference type="SUPFAM" id="SSF52172">
    <property type="entry name" value="CheY-like"/>
    <property type="match status" value="1"/>
</dbReference>
<dbReference type="Proteomes" id="UP001174210">
    <property type="component" value="Unassembled WGS sequence"/>
</dbReference>
<dbReference type="EMBL" id="JAROCB010000001">
    <property type="protein sequence ID" value="MDN4596648.1"/>
    <property type="molecule type" value="Genomic_DNA"/>
</dbReference>
<evidence type="ECO:0000259" key="3">
    <source>
        <dbReference type="PROSITE" id="PS50110"/>
    </source>
</evidence>
<evidence type="ECO:0000256" key="2">
    <source>
        <dbReference type="PROSITE-ProRule" id="PRU00169"/>
    </source>
</evidence>
<feature type="modified residue" description="4-aspartylphosphate" evidence="2">
    <location>
        <position position="65"/>
    </location>
</feature>
<organism evidence="4 5">
    <name type="scientific">Leifsonia virtsii</name>
    <dbReference type="NCBI Taxonomy" id="3035915"/>
    <lineage>
        <taxon>Bacteria</taxon>
        <taxon>Bacillati</taxon>
        <taxon>Actinomycetota</taxon>
        <taxon>Actinomycetes</taxon>
        <taxon>Micrococcales</taxon>
        <taxon>Microbacteriaceae</taxon>
        <taxon>Leifsonia</taxon>
    </lineage>
</organism>
<dbReference type="InterPro" id="IPR050595">
    <property type="entry name" value="Bact_response_regulator"/>
</dbReference>
<dbReference type="SMART" id="SM00448">
    <property type="entry name" value="REC"/>
    <property type="match status" value="1"/>
</dbReference>
<dbReference type="PROSITE" id="PS50110">
    <property type="entry name" value="RESPONSE_REGULATORY"/>
    <property type="match status" value="1"/>
</dbReference>
<name>A0ABT8IV39_9MICO</name>
<sequence>MSEAAERLVAGDRKRVVIADDDADIRGLMTIAASRAGVDIVAAVDNGRDALDAVRSGGVDLAVLDISMPGLNGVEVAEAIRSDALTKDTLILMVSASVQLLTDHGVVADRSDSFIVKPFSPRLLSTRIREMLALEEKA</sequence>
<feature type="domain" description="Response regulatory" evidence="3">
    <location>
        <begin position="15"/>
        <end position="132"/>
    </location>
</feature>
<dbReference type="RefSeq" id="WP_301216880.1">
    <property type="nucleotide sequence ID" value="NZ_JAROCB010000001.1"/>
</dbReference>
<comment type="caution">
    <text evidence="4">The sequence shown here is derived from an EMBL/GenBank/DDBJ whole genome shotgun (WGS) entry which is preliminary data.</text>
</comment>
<proteinExistence type="predicted"/>
<gene>
    <name evidence="4" type="ORF">P5G59_05820</name>
</gene>
<dbReference type="Gene3D" id="3.40.50.2300">
    <property type="match status" value="1"/>
</dbReference>
<dbReference type="PANTHER" id="PTHR44591">
    <property type="entry name" value="STRESS RESPONSE REGULATOR PROTEIN 1"/>
    <property type="match status" value="1"/>
</dbReference>
<keyword evidence="5" id="KW-1185">Reference proteome</keyword>
<keyword evidence="1 2" id="KW-0597">Phosphoprotein</keyword>
<evidence type="ECO:0000313" key="5">
    <source>
        <dbReference type="Proteomes" id="UP001174210"/>
    </source>
</evidence>
<dbReference type="InterPro" id="IPR011006">
    <property type="entry name" value="CheY-like_superfamily"/>
</dbReference>
<dbReference type="Pfam" id="PF00072">
    <property type="entry name" value="Response_reg"/>
    <property type="match status" value="1"/>
</dbReference>
<accession>A0ABT8IV39</accession>